<keyword evidence="4" id="KW-0862">Zinc</keyword>
<protein>
    <submittedName>
        <fullName evidence="6">NEP1-interacting protein-like 1</fullName>
    </submittedName>
</protein>
<comment type="subcellular location">
    <subcellularLocation>
        <location evidence="1">Membrane</location>
    </subcellularLocation>
</comment>
<organism evidence="6 7">
    <name type="scientific">Platanthera guangdongensis</name>
    <dbReference type="NCBI Taxonomy" id="2320717"/>
    <lineage>
        <taxon>Eukaryota</taxon>
        <taxon>Viridiplantae</taxon>
        <taxon>Streptophyta</taxon>
        <taxon>Embryophyta</taxon>
        <taxon>Tracheophyta</taxon>
        <taxon>Spermatophyta</taxon>
        <taxon>Magnoliopsida</taxon>
        <taxon>Liliopsida</taxon>
        <taxon>Asparagales</taxon>
        <taxon>Orchidaceae</taxon>
        <taxon>Orchidoideae</taxon>
        <taxon>Orchideae</taxon>
        <taxon>Orchidinae</taxon>
        <taxon>Platanthera</taxon>
    </lineage>
</organism>
<keyword evidence="3" id="KW-0863">Zinc-finger</keyword>
<dbReference type="PANTHER" id="PTHR46151:SF7">
    <property type="entry name" value="NEP1-INTERACTING PROTEIN 1"/>
    <property type="match status" value="1"/>
</dbReference>
<comment type="caution">
    <text evidence="6">The sequence shown here is derived from an EMBL/GenBank/DDBJ whole genome shotgun (WGS) entry which is preliminary data.</text>
</comment>
<evidence type="ECO:0000256" key="5">
    <source>
        <dbReference type="ARBA" id="ARBA00023136"/>
    </source>
</evidence>
<evidence type="ECO:0000256" key="2">
    <source>
        <dbReference type="ARBA" id="ARBA00022723"/>
    </source>
</evidence>
<evidence type="ECO:0000313" key="7">
    <source>
        <dbReference type="Proteomes" id="UP001412067"/>
    </source>
</evidence>
<name>A0ABR2M572_9ASPA</name>
<keyword evidence="7" id="KW-1185">Reference proteome</keyword>
<keyword evidence="5" id="KW-0472">Membrane</keyword>
<gene>
    <name evidence="6" type="primary">ATL27</name>
    <name evidence="6" type="ORF">KSP40_PGU011140</name>
</gene>
<dbReference type="Proteomes" id="UP001412067">
    <property type="component" value="Unassembled WGS sequence"/>
</dbReference>
<dbReference type="PANTHER" id="PTHR46151">
    <property type="entry name" value="NEP1-INTERACTING PROTEIN-LIKE 2"/>
    <property type="match status" value="1"/>
</dbReference>
<dbReference type="EMBL" id="JBBWWR010000012">
    <property type="protein sequence ID" value="KAK8958839.1"/>
    <property type="molecule type" value="Genomic_DNA"/>
</dbReference>
<evidence type="ECO:0000256" key="3">
    <source>
        <dbReference type="ARBA" id="ARBA00022771"/>
    </source>
</evidence>
<accession>A0ABR2M572</accession>
<reference evidence="6 7" key="1">
    <citation type="journal article" date="2022" name="Nat. Plants">
        <title>Genomes of leafy and leafless Platanthera orchids illuminate the evolution of mycoheterotrophy.</title>
        <authorList>
            <person name="Li M.H."/>
            <person name="Liu K.W."/>
            <person name="Li Z."/>
            <person name="Lu H.C."/>
            <person name="Ye Q.L."/>
            <person name="Zhang D."/>
            <person name="Wang J.Y."/>
            <person name="Li Y.F."/>
            <person name="Zhong Z.M."/>
            <person name="Liu X."/>
            <person name="Yu X."/>
            <person name="Liu D.K."/>
            <person name="Tu X.D."/>
            <person name="Liu B."/>
            <person name="Hao Y."/>
            <person name="Liao X.Y."/>
            <person name="Jiang Y.T."/>
            <person name="Sun W.H."/>
            <person name="Chen J."/>
            <person name="Chen Y.Q."/>
            <person name="Ai Y."/>
            <person name="Zhai J.W."/>
            <person name="Wu S.S."/>
            <person name="Zhou Z."/>
            <person name="Hsiao Y.Y."/>
            <person name="Wu W.L."/>
            <person name="Chen Y.Y."/>
            <person name="Lin Y.F."/>
            <person name="Hsu J.L."/>
            <person name="Li C.Y."/>
            <person name="Wang Z.W."/>
            <person name="Zhao X."/>
            <person name="Zhong W.Y."/>
            <person name="Ma X.K."/>
            <person name="Ma L."/>
            <person name="Huang J."/>
            <person name="Chen G.Z."/>
            <person name="Huang M.Z."/>
            <person name="Huang L."/>
            <person name="Peng D.H."/>
            <person name="Luo Y.B."/>
            <person name="Zou S.Q."/>
            <person name="Chen S.P."/>
            <person name="Lan S."/>
            <person name="Tsai W.C."/>
            <person name="Van de Peer Y."/>
            <person name="Liu Z.J."/>
        </authorList>
    </citation>
    <scope>NUCLEOTIDE SEQUENCE [LARGE SCALE GENOMIC DNA]</scope>
    <source>
        <strain evidence="6">Lor288</strain>
    </source>
</reference>
<proteinExistence type="predicted"/>
<keyword evidence="2" id="KW-0479">Metal-binding</keyword>
<sequence length="129" mass="14332">MSALELPYVEALDIFETGDTRGMSKDSVELLPILKITSENSKDCSGEKIICSVCLLDIQIGETVWSLPFYLTCSIYGDLFLYSAYQITFSIFQMPLFSESALQWRALPLGLFVGIALTDLFKESITGPP</sequence>
<evidence type="ECO:0000256" key="4">
    <source>
        <dbReference type="ARBA" id="ARBA00022833"/>
    </source>
</evidence>
<evidence type="ECO:0000256" key="1">
    <source>
        <dbReference type="ARBA" id="ARBA00004370"/>
    </source>
</evidence>
<evidence type="ECO:0000313" key="6">
    <source>
        <dbReference type="EMBL" id="KAK8958839.1"/>
    </source>
</evidence>